<accession>A0A4C1SUG8</accession>
<protein>
    <submittedName>
        <fullName evidence="1">Uncharacterized protein</fullName>
    </submittedName>
</protein>
<evidence type="ECO:0000313" key="2">
    <source>
        <dbReference type="Proteomes" id="UP000299102"/>
    </source>
</evidence>
<organism evidence="1 2">
    <name type="scientific">Eumeta variegata</name>
    <name type="common">Bagworm moth</name>
    <name type="synonym">Eumeta japonica</name>
    <dbReference type="NCBI Taxonomy" id="151549"/>
    <lineage>
        <taxon>Eukaryota</taxon>
        <taxon>Metazoa</taxon>
        <taxon>Ecdysozoa</taxon>
        <taxon>Arthropoda</taxon>
        <taxon>Hexapoda</taxon>
        <taxon>Insecta</taxon>
        <taxon>Pterygota</taxon>
        <taxon>Neoptera</taxon>
        <taxon>Endopterygota</taxon>
        <taxon>Lepidoptera</taxon>
        <taxon>Glossata</taxon>
        <taxon>Ditrysia</taxon>
        <taxon>Tineoidea</taxon>
        <taxon>Psychidae</taxon>
        <taxon>Oiketicinae</taxon>
        <taxon>Eumeta</taxon>
    </lineage>
</organism>
<gene>
    <name evidence="1" type="ORF">EVAR_91813_1</name>
</gene>
<dbReference type="Proteomes" id="UP000299102">
    <property type="component" value="Unassembled WGS sequence"/>
</dbReference>
<reference evidence="1 2" key="1">
    <citation type="journal article" date="2019" name="Commun. Biol.">
        <title>The bagworm genome reveals a unique fibroin gene that provides high tensile strength.</title>
        <authorList>
            <person name="Kono N."/>
            <person name="Nakamura H."/>
            <person name="Ohtoshi R."/>
            <person name="Tomita M."/>
            <person name="Numata K."/>
            <person name="Arakawa K."/>
        </authorList>
    </citation>
    <scope>NUCLEOTIDE SEQUENCE [LARGE SCALE GENOMIC DNA]</scope>
</reference>
<comment type="caution">
    <text evidence="1">The sequence shown here is derived from an EMBL/GenBank/DDBJ whole genome shotgun (WGS) entry which is preliminary data.</text>
</comment>
<dbReference type="AlphaFoldDB" id="A0A4C1SUG8"/>
<dbReference type="EMBL" id="BGZK01003824">
    <property type="protein sequence ID" value="GBP04860.1"/>
    <property type="molecule type" value="Genomic_DNA"/>
</dbReference>
<name>A0A4C1SUG8_EUMVA</name>
<keyword evidence="2" id="KW-1185">Reference proteome</keyword>
<proteinExistence type="predicted"/>
<evidence type="ECO:0000313" key="1">
    <source>
        <dbReference type="EMBL" id="GBP04860.1"/>
    </source>
</evidence>
<sequence>MFEFSTRKGNLEYGVAFALNVSCPSASDVTLSTAATLPITVPTAPTPVPSMSMEVKDVIYEVSRELELTCDLPRSDGQSVIWSSRPSYGDDDVSYVQLKTRRETSAH</sequence>